<reference evidence="2 3" key="1">
    <citation type="submission" date="2019-04" db="EMBL/GenBank/DDBJ databases">
        <title>Draft genome sequence of Youngimonas vesicularis.</title>
        <authorList>
            <person name="Hameed A."/>
        </authorList>
    </citation>
    <scope>NUCLEOTIDE SEQUENCE [LARGE SCALE GENOMIC DNA]</scope>
    <source>
        <strain evidence="2 3">CC-AMW-E</strain>
    </source>
</reference>
<evidence type="ECO:0000313" key="2">
    <source>
        <dbReference type="EMBL" id="THD71543.1"/>
    </source>
</evidence>
<name>A0A4S3M7I6_9RHOB</name>
<organism evidence="2 3">
    <name type="scientific">Thalassobius vesicularis</name>
    <dbReference type="NCBI Taxonomy" id="1294297"/>
    <lineage>
        <taxon>Bacteria</taxon>
        <taxon>Pseudomonadati</taxon>
        <taxon>Pseudomonadota</taxon>
        <taxon>Alphaproteobacteria</taxon>
        <taxon>Rhodobacterales</taxon>
        <taxon>Roseobacteraceae</taxon>
        <taxon>Thalassovita</taxon>
    </lineage>
</organism>
<dbReference type="Pfam" id="PF11901">
    <property type="entry name" value="DM9"/>
    <property type="match status" value="1"/>
</dbReference>
<dbReference type="PANTHER" id="PTHR31649:SF1">
    <property type="entry name" value="FARNESOIC ACID O-METHYL TRANSFERASE DOMAIN-CONTAINING PROTEIN"/>
    <property type="match status" value="1"/>
</dbReference>
<dbReference type="OrthoDB" id="7876204at2"/>
<dbReference type="SMART" id="SM00696">
    <property type="entry name" value="DM9"/>
    <property type="match status" value="1"/>
</dbReference>
<gene>
    <name evidence="2" type="ORF">E7681_17200</name>
</gene>
<sequence length="349" mass="38180">MPAPPSAPRDNVSGRPQGRPALQSGCARPMRPPFSLRGYPMFNKLSGALWRALSAASVAAGLMVTPQIASAGDNVFARTLPWVITRDGPGMCHADLIDVTKPDRGGRMLRFQVINGSLSIVTDGLMDATTIPAQIDDRTYDLFFQRSPQGIAAHVGMDVEEAIRNGFSLDLRFAEDMLPYTLGGSASMLDLLWQCAWGQPARTDDLPQDWWDWVTLSNGSIDPRSPRAGFDLNVGFLHVCTVDHNGGSHPGKVSWDLKACFFGYGGQEWKNPTYRMIIGKQRWLPALFNSIPDTAMAIGNEADGTPLYACRTEYNGDWQLGKTRPGFNGCNFGYGGQELTGSPFQVLIY</sequence>
<keyword evidence="3" id="KW-1185">Reference proteome</keyword>
<evidence type="ECO:0000256" key="1">
    <source>
        <dbReference type="SAM" id="MobiDB-lite"/>
    </source>
</evidence>
<evidence type="ECO:0000313" key="3">
    <source>
        <dbReference type="Proteomes" id="UP000306113"/>
    </source>
</evidence>
<dbReference type="Proteomes" id="UP000306113">
    <property type="component" value="Unassembled WGS sequence"/>
</dbReference>
<accession>A0A4S3M7I6</accession>
<proteinExistence type="predicted"/>
<feature type="region of interest" description="Disordered" evidence="1">
    <location>
        <begin position="1"/>
        <end position="29"/>
    </location>
</feature>
<protein>
    <submittedName>
        <fullName evidence="2">DUF3421 domain-containing protein</fullName>
    </submittedName>
</protein>
<comment type="caution">
    <text evidence="2">The sequence shown here is derived from an EMBL/GenBank/DDBJ whole genome shotgun (WGS) entry which is preliminary data.</text>
</comment>
<dbReference type="InterPro" id="IPR006616">
    <property type="entry name" value="DM9_repeat"/>
</dbReference>
<dbReference type="EMBL" id="SSMD01000011">
    <property type="protein sequence ID" value="THD71543.1"/>
    <property type="molecule type" value="Genomic_DNA"/>
</dbReference>
<dbReference type="AlphaFoldDB" id="A0A4S3M7I6"/>
<dbReference type="PANTHER" id="PTHR31649">
    <property type="entry name" value="AGAP009604-PA"/>
    <property type="match status" value="1"/>
</dbReference>